<organism evidence="2 3">
    <name type="scientific">Bifidobacterium pseudocatenulatum</name>
    <dbReference type="NCBI Taxonomy" id="28026"/>
    <lineage>
        <taxon>Bacteria</taxon>
        <taxon>Bacillati</taxon>
        <taxon>Actinomycetota</taxon>
        <taxon>Actinomycetes</taxon>
        <taxon>Bifidobacteriales</taxon>
        <taxon>Bifidobacteriaceae</taxon>
        <taxon>Bifidobacterium</taxon>
    </lineage>
</organism>
<dbReference type="SUPFAM" id="SSF52540">
    <property type="entry name" value="P-loop containing nucleoside triphosphate hydrolases"/>
    <property type="match status" value="1"/>
</dbReference>
<dbReference type="Gene3D" id="3.40.50.300">
    <property type="entry name" value="P-loop containing nucleotide triphosphate hydrolases"/>
    <property type="match status" value="2"/>
</dbReference>
<proteinExistence type="predicted"/>
<protein>
    <submittedName>
        <fullName evidence="2">DUF87 domain-containing protein</fullName>
    </submittedName>
</protein>
<reference evidence="2 3" key="1">
    <citation type="submission" date="2018-08" db="EMBL/GenBank/DDBJ databases">
        <title>A genome reference for cultivated species of the human gut microbiota.</title>
        <authorList>
            <person name="Zou Y."/>
            <person name="Xue W."/>
            <person name="Luo G."/>
        </authorList>
    </citation>
    <scope>NUCLEOTIDE SEQUENCE [LARGE SCALE GENOMIC DNA]</scope>
    <source>
        <strain evidence="2 3">OF05-12</strain>
    </source>
</reference>
<dbReference type="InterPro" id="IPR027417">
    <property type="entry name" value="P-loop_NTPase"/>
</dbReference>
<dbReference type="InterPro" id="IPR008571">
    <property type="entry name" value="HerA-like"/>
</dbReference>
<comment type="caution">
    <text evidence="2">The sequence shown here is derived from an EMBL/GenBank/DDBJ whole genome shotgun (WGS) entry which is preliminary data.</text>
</comment>
<name>A0A395ZMA7_BIFPS</name>
<dbReference type="InterPro" id="IPR002789">
    <property type="entry name" value="HerA_central"/>
</dbReference>
<evidence type="ECO:0000313" key="2">
    <source>
        <dbReference type="EMBL" id="RGP02693.1"/>
    </source>
</evidence>
<sequence length="631" mass="71021">MKKFVKQGEKELGVVVSVDSDEAVVGMYNVTNGASYFIDGEEINGIKVGAYAILKQGRNRIVVTVLSEKVRDQLNTINSKEFDNRFHAQSIQRIVRVKSQGVIKEGQFSVTSSTVPMVGNVLVSASSEDIAAIFSRGVDEEKSVTIGRSLMENQPIRIPINDFFASHIGIFGNTGSGKSNTLHKLYLELFNSPYGNAALGKSSFAVIDFNGEYGSRKVFGKHQVNVFDGVKQKILIDENIFFNANVLKILAKATENTQSPFLSRTLKQWEKHKKNICSDMQIGLLKKCLQRRDIALVEEWRSVARDVLQENSDDKIDCMNVLETVSLFKGDSLSYLTNAGTGFINQGRSLDEGSSLKKNDNSGKYVSCIPSSDLKLEAIGQELEEKGKSLDLFDSFLVFVKFQKIYDAMYKGMQLEWLKPVVGRLERLFSSVKKYAVIIKNATECYTKGISVFNLKNVDMECKETFALLLSRMFYEKKKYDSTCVSFHLIIDEAHNILNSFKSTHSDVWEDYRLTTFESMIKEGRKYGFFLTIASQRPADISPTIMSQIHNYIIHKLVNDKDLQMLENTMPTLDVFSKSRIPTLGKGEAVLTGRAFGMPSLIKVDYEEYSRPDSDDVDLVEAWSKKPEVSK</sequence>
<evidence type="ECO:0000313" key="3">
    <source>
        <dbReference type="Proteomes" id="UP000261031"/>
    </source>
</evidence>
<dbReference type="PANTHER" id="PTHR42957">
    <property type="entry name" value="HELICASE MJ1565-RELATED"/>
    <property type="match status" value="1"/>
</dbReference>
<dbReference type="EMBL" id="QSWD01000003">
    <property type="protein sequence ID" value="RGP02693.1"/>
    <property type="molecule type" value="Genomic_DNA"/>
</dbReference>
<gene>
    <name evidence="2" type="ORF">DXA79_05555</name>
</gene>
<dbReference type="PANTHER" id="PTHR42957:SF1">
    <property type="entry name" value="HELICASE MJ1565-RELATED"/>
    <property type="match status" value="1"/>
</dbReference>
<dbReference type="Pfam" id="PF01935">
    <property type="entry name" value="DUF87"/>
    <property type="match status" value="1"/>
</dbReference>
<feature type="domain" description="Helicase HerA central" evidence="1">
    <location>
        <begin position="145"/>
        <end position="289"/>
    </location>
</feature>
<dbReference type="AlphaFoldDB" id="A0A395ZMA7"/>
<evidence type="ECO:0000259" key="1">
    <source>
        <dbReference type="Pfam" id="PF01935"/>
    </source>
</evidence>
<dbReference type="Proteomes" id="UP000261031">
    <property type="component" value="Unassembled WGS sequence"/>
</dbReference>
<accession>A0A395ZMA7</accession>